<dbReference type="Proteomes" id="UP000011723">
    <property type="component" value="Chromosome"/>
</dbReference>
<evidence type="ECO:0000256" key="7">
    <source>
        <dbReference type="HAMAP-Rule" id="MF_01161"/>
    </source>
</evidence>
<dbReference type="eggNOG" id="COG0037">
    <property type="taxonomic scope" value="Bacteria"/>
</dbReference>
<evidence type="ECO:0000256" key="4">
    <source>
        <dbReference type="ARBA" id="ARBA00022741"/>
    </source>
</evidence>
<keyword evidence="4 7" id="KW-0547">Nucleotide-binding</keyword>
<feature type="binding site" evidence="7">
    <location>
        <begin position="38"/>
        <end position="43"/>
    </location>
    <ligand>
        <name>ATP</name>
        <dbReference type="ChEBI" id="CHEBI:30616"/>
    </ligand>
</feature>
<evidence type="ECO:0000256" key="6">
    <source>
        <dbReference type="ARBA" id="ARBA00048539"/>
    </source>
</evidence>
<dbReference type="PANTHER" id="PTHR43033:SF1">
    <property type="entry name" value="TRNA(ILE)-LYSIDINE SYNTHASE-RELATED"/>
    <property type="match status" value="1"/>
</dbReference>
<dbReference type="Pfam" id="PF01171">
    <property type="entry name" value="ATP_bind_3"/>
    <property type="match status" value="1"/>
</dbReference>
<evidence type="ECO:0000259" key="8">
    <source>
        <dbReference type="Pfam" id="PF01171"/>
    </source>
</evidence>
<feature type="domain" description="tRNA(Ile)-lysidine synthase substrate-binding" evidence="9">
    <location>
        <begin position="237"/>
        <end position="304"/>
    </location>
</feature>
<dbReference type="PANTHER" id="PTHR43033">
    <property type="entry name" value="TRNA(ILE)-LYSIDINE SYNTHASE-RELATED"/>
    <property type="match status" value="1"/>
</dbReference>
<comment type="similarity">
    <text evidence="7">Belongs to the tRNA(Ile)-lysidine synthase family.</text>
</comment>
<evidence type="ECO:0000256" key="5">
    <source>
        <dbReference type="ARBA" id="ARBA00022840"/>
    </source>
</evidence>
<protein>
    <recommendedName>
        <fullName evidence="7">tRNA(Ile)-lysidine synthase</fullName>
        <ecNumber evidence="7">6.3.4.19</ecNumber>
    </recommendedName>
    <alternativeName>
        <fullName evidence="7">tRNA(Ile)-2-lysyl-cytidine synthase</fullName>
    </alternativeName>
    <alternativeName>
        <fullName evidence="7">tRNA(Ile)-lysidine synthetase</fullName>
    </alternativeName>
</protein>
<dbReference type="InterPro" id="IPR012795">
    <property type="entry name" value="tRNA_Ile_lys_synt_N"/>
</dbReference>
<dbReference type="NCBIfam" id="TIGR02432">
    <property type="entry name" value="lysidine_TilS_N"/>
    <property type="match status" value="1"/>
</dbReference>
<evidence type="ECO:0000256" key="2">
    <source>
        <dbReference type="ARBA" id="ARBA00022598"/>
    </source>
</evidence>
<evidence type="ECO:0000256" key="3">
    <source>
        <dbReference type="ARBA" id="ARBA00022694"/>
    </source>
</evidence>
<keyword evidence="11" id="KW-1185">Reference proteome</keyword>
<comment type="catalytic activity">
    <reaction evidence="6 7">
        <text>cytidine(34) in tRNA(Ile2) + L-lysine + ATP = lysidine(34) in tRNA(Ile2) + AMP + diphosphate + H(+)</text>
        <dbReference type="Rhea" id="RHEA:43744"/>
        <dbReference type="Rhea" id="RHEA-COMP:10625"/>
        <dbReference type="Rhea" id="RHEA-COMP:10670"/>
        <dbReference type="ChEBI" id="CHEBI:15378"/>
        <dbReference type="ChEBI" id="CHEBI:30616"/>
        <dbReference type="ChEBI" id="CHEBI:32551"/>
        <dbReference type="ChEBI" id="CHEBI:33019"/>
        <dbReference type="ChEBI" id="CHEBI:82748"/>
        <dbReference type="ChEBI" id="CHEBI:83665"/>
        <dbReference type="ChEBI" id="CHEBI:456215"/>
        <dbReference type="EC" id="6.3.4.19"/>
    </reaction>
</comment>
<evidence type="ECO:0000256" key="1">
    <source>
        <dbReference type="ARBA" id="ARBA00022490"/>
    </source>
</evidence>
<dbReference type="PATRIC" id="fig|1121362.3.peg.2493"/>
<dbReference type="EMBL" id="CP003697">
    <property type="protein sequence ID" value="AGF73452.1"/>
    <property type="molecule type" value="Genomic_DNA"/>
</dbReference>
<dbReference type="Gene3D" id="3.40.50.620">
    <property type="entry name" value="HUPs"/>
    <property type="match status" value="1"/>
</dbReference>
<dbReference type="HOGENOM" id="CLU_018869_1_1_11"/>
<dbReference type="GO" id="GO:0005524">
    <property type="term" value="F:ATP binding"/>
    <property type="evidence" value="ECO:0007669"/>
    <property type="project" value="UniProtKB-UniRule"/>
</dbReference>
<organism evidence="10 11">
    <name type="scientific">Corynebacterium halotolerans YIM 70093 = DSM 44683</name>
    <dbReference type="NCBI Taxonomy" id="1121362"/>
    <lineage>
        <taxon>Bacteria</taxon>
        <taxon>Bacillati</taxon>
        <taxon>Actinomycetota</taxon>
        <taxon>Actinomycetes</taxon>
        <taxon>Mycobacteriales</taxon>
        <taxon>Corynebacteriaceae</taxon>
        <taxon>Corynebacterium</taxon>
    </lineage>
</organism>
<comment type="domain">
    <text evidence="7">The N-terminal region contains the highly conserved SGGXDS motif, predicted to be a P-loop motif involved in ATP binding.</text>
</comment>
<dbReference type="KEGG" id="chn:A605_12280"/>
<dbReference type="OrthoDB" id="5244702at2"/>
<dbReference type="Pfam" id="PF09179">
    <property type="entry name" value="TilS"/>
    <property type="match status" value="1"/>
</dbReference>
<reference evidence="10 11" key="1">
    <citation type="journal article" date="2012" name="Stand. Genomic Sci.">
        <title>Genome sequence of the halotolerant bacterium Corynebacterium halotolerans type strain YIM 70093(T) (= DSM 44683(T)).</title>
        <authorList>
            <person name="Ruckert C."/>
            <person name="Albersmeier A."/>
            <person name="Al-Dilaimi A."/>
            <person name="Niehaus K."/>
            <person name="Szczepanowski R."/>
            <person name="Kalinowski J."/>
        </authorList>
    </citation>
    <scope>NUCLEOTIDE SEQUENCE [LARGE SCALE GENOMIC DNA]</scope>
    <source>
        <strain evidence="10">YIM 70093</strain>
    </source>
</reference>
<dbReference type="InterPro" id="IPR015262">
    <property type="entry name" value="tRNA_Ile_lys_synt_subst-bd"/>
</dbReference>
<proteinExistence type="inferred from homology"/>
<accession>M1NVE2</accession>
<dbReference type="SUPFAM" id="SSF52402">
    <property type="entry name" value="Adenine nucleotide alpha hydrolases-like"/>
    <property type="match status" value="1"/>
</dbReference>
<keyword evidence="5 7" id="KW-0067">ATP-binding</keyword>
<keyword evidence="3 7" id="KW-0819">tRNA processing</keyword>
<keyword evidence="2 7" id="KW-0436">Ligase</keyword>
<sequence>MPARLGDLELPRKSPRFLACRVAVRPFITSEPVVIGLSGGADSLALTAAALAEGARVHAVCIDHGLQEGSRDVATRAAETARRLGATAEVVAVDVAGTGGLEAAARQARYAALHEAAGAREIWVAHTLDDQAETYLLGALRGNPAGMAPRTGQVVRPLLTVRRADTAGACAELGLGPWRDPQNADPAFRRVAVRQRVLPLLSEVLGGDAVPPVAQAASRLAADDALLDRLAGEPTDDCAELAAEPGPLRRRRIAAWLRERGLSVTAASIGAIEALIIDWRGQGGVAVGGTVAGRLEVTRVDGKLTLTSGVR</sequence>
<dbReference type="InterPro" id="IPR014729">
    <property type="entry name" value="Rossmann-like_a/b/a_fold"/>
</dbReference>
<comment type="subcellular location">
    <subcellularLocation>
        <location evidence="7">Cytoplasm</location>
    </subcellularLocation>
</comment>
<dbReference type="InterPro" id="IPR012094">
    <property type="entry name" value="tRNA_Ile_lys_synt"/>
</dbReference>
<dbReference type="CDD" id="cd01992">
    <property type="entry name" value="TilS_N"/>
    <property type="match status" value="1"/>
</dbReference>
<dbReference type="GO" id="GO:0006400">
    <property type="term" value="P:tRNA modification"/>
    <property type="evidence" value="ECO:0007669"/>
    <property type="project" value="UniProtKB-UniRule"/>
</dbReference>
<keyword evidence="1 7" id="KW-0963">Cytoplasm</keyword>
<comment type="function">
    <text evidence="7">Ligates lysine onto the cytidine present at position 34 of the AUA codon-specific tRNA(Ile) that contains the anticodon CAU, in an ATP-dependent manner. Cytidine is converted to lysidine, thus changing the amino acid specificity of the tRNA from methionine to isoleucine.</text>
</comment>
<evidence type="ECO:0000259" key="9">
    <source>
        <dbReference type="Pfam" id="PF09179"/>
    </source>
</evidence>
<dbReference type="STRING" id="1121362.A605_12280"/>
<dbReference type="InterPro" id="IPR011063">
    <property type="entry name" value="TilS/TtcA_N"/>
</dbReference>
<dbReference type="EC" id="6.3.4.19" evidence="7"/>
<dbReference type="AlphaFoldDB" id="M1NVE2"/>
<evidence type="ECO:0000313" key="11">
    <source>
        <dbReference type="Proteomes" id="UP000011723"/>
    </source>
</evidence>
<feature type="domain" description="tRNA(Ile)-lysidine/2-thiocytidine synthase N-terminal" evidence="8">
    <location>
        <begin position="33"/>
        <end position="195"/>
    </location>
</feature>
<evidence type="ECO:0000313" key="10">
    <source>
        <dbReference type="EMBL" id="AGF73452.1"/>
    </source>
</evidence>
<dbReference type="HAMAP" id="MF_01161">
    <property type="entry name" value="tRNA_Ile_lys_synt"/>
    <property type="match status" value="1"/>
</dbReference>
<gene>
    <name evidence="7" type="primary">tilS</name>
    <name evidence="10" type="ORF">A605_12280</name>
</gene>
<name>M1NVE2_9CORY</name>
<dbReference type="GO" id="GO:0032267">
    <property type="term" value="F:tRNA(Ile)-lysidine synthase activity"/>
    <property type="evidence" value="ECO:0007669"/>
    <property type="project" value="UniProtKB-EC"/>
</dbReference>
<dbReference type="GO" id="GO:0005737">
    <property type="term" value="C:cytoplasm"/>
    <property type="evidence" value="ECO:0007669"/>
    <property type="project" value="UniProtKB-SubCell"/>
</dbReference>
<dbReference type="RefSeq" id="WP_015401867.1">
    <property type="nucleotide sequence ID" value="NC_020302.1"/>
</dbReference>